<evidence type="ECO:0000256" key="4">
    <source>
        <dbReference type="ARBA" id="ARBA00022519"/>
    </source>
</evidence>
<feature type="region of interest" description="Disordered" evidence="10">
    <location>
        <begin position="187"/>
        <end position="206"/>
    </location>
</feature>
<evidence type="ECO:0000313" key="12">
    <source>
        <dbReference type="EMBL" id="ERJ20248.1"/>
    </source>
</evidence>
<dbReference type="STRING" id="1033802.SSPSH_000807"/>
<dbReference type="Proteomes" id="UP000006242">
    <property type="component" value="Unassembled WGS sequence"/>
</dbReference>
<feature type="transmembrane region" description="Helical" evidence="9">
    <location>
        <begin position="142"/>
        <end position="165"/>
    </location>
</feature>
<organism evidence="12 13">
    <name type="scientific">Salinisphaera shabanensis E1L3A</name>
    <dbReference type="NCBI Taxonomy" id="1033802"/>
    <lineage>
        <taxon>Bacteria</taxon>
        <taxon>Pseudomonadati</taxon>
        <taxon>Pseudomonadota</taxon>
        <taxon>Gammaproteobacteria</taxon>
        <taxon>Salinisphaerales</taxon>
        <taxon>Salinisphaeraceae</taxon>
        <taxon>Salinisphaera</taxon>
    </lineage>
</organism>
<evidence type="ECO:0000256" key="8">
    <source>
        <dbReference type="ARBA" id="ARBA00038436"/>
    </source>
</evidence>
<evidence type="ECO:0000256" key="6">
    <source>
        <dbReference type="ARBA" id="ARBA00022989"/>
    </source>
</evidence>
<keyword evidence="5 9" id="KW-0812">Transmembrane</keyword>
<keyword evidence="7 9" id="KW-0472">Membrane</keyword>
<keyword evidence="4 9" id="KW-0997">Cell inner membrane</keyword>
<evidence type="ECO:0000256" key="3">
    <source>
        <dbReference type="ARBA" id="ARBA00022475"/>
    </source>
</evidence>
<dbReference type="AlphaFoldDB" id="U2G200"/>
<evidence type="ECO:0000256" key="7">
    <source>
        <dbReference type="ARBA" id="ARBA00023136"/>
    </source>
</evidence>
<evidence type="ECO:0000256" key="10">
    <source>
        <dbReference type="SAM" id="MobiDB-lite"/>
    </source>
</evidence>
<dbReference type="InterPro" id="IPR055348">
    <property type="entry name" value="DctQ"/>
</dbReference>
<comment type="subcellular location">
    <subcellularLocation>
        <location evidence="1 9">Cell inner membrane</location>
        <topology evidence="1 9">Multi-pass membrane protein</topology>
    </subcellularLocation>
</comment>
<reference evidence="12 13" key="1">
    <citation type="journal article" date="2011" name="J. Bacteriol.">
        <title>Genome sequence of Salinisphaera shabanensis, a gammaproteobacterium from the harsh, variable environment of the brine-seawater interface of the Shaban Deep in the Red Sea.</title>
        <authorList>
            <person name="Antunes A."/>
            <person name="Alam I."/>
            <person name="Bajic V.B."/>
            <person name="Stingl U."/>
        </authorList>
    </citation>
    <scope>NUCLEOTIDE SEQUENCE [LARGE SCALE GENOMIC DNA]</scope>
    <source>
        <strain evidence="12 13">E1L3A</strain>
    </source>
</reference>
<keyword evidence="13" id="KW-1185">Reference proteome</keyword>
<evidence type="ECO:0000259" key="11">
    <source>
        <dbReference type="Pfam" id="PF04290"/>
    </source>
</evidence>
<comment type="subunit">
    <text evidence="9">The complex comprises the extracytoplasmic solute receptor protein and the two transmembrane proteins.</text>
</comment>
<sequence>MSEDNAGQAGNRNILLSALNAIDQAFGWLERVVVAGSVLIMAGLMSAHVVGNLLFDRGIPGTYEVTEMLIVVMTFVGVGYAARCARHISMSAIYDQLSGWARKAMLIVICLGTGALMFYFAYKSAQYDITLYERGRASSSLGVPLWMVNLALPIGFTLAGVQYLLTIVRNLISDDIYRSFNEKEEYSDIPLDDSGQTHTSQEPHGV</sequence>
<evidence type="ECO:0000256" key="2">
    <source>
        <dbReference type="ARBA" id="ARBA00022448"/>
    </source>
</evidence>
<protein>
    <recommendedName>
        <fullName evidence="9">TRAP transporter small permease protein</fullName>
    </recommendedName>
</protein>
<accession>U2G200</accession>
<dbReference type="EMBL" id="AFNV02000004">
    <property type="protein sequence ID" value="ERJ20248.1"/>
    <property type="molecule type" value="Genomic_DNA"/>
</dbReference>
<dbReference type="RefSeq" id="WP_006912328.1">
    <property type="nucleotide sequence ID" value="NZ_AFNV02000004.1"/>
</dbReference>
<gene>
    <name evidence="12" type="ORF">SSPSH_000807</name>
</gene>
<dbReference type="PANTHER" id="PTHR35011:SF10">
    <property type="entry name" value="TRAP TRANSPORTER SMALL PERMEASE PROTEIN"/>
    <property type="match status" value="1"/>
</dbReference>
<comment type="similarity">
    <text evidence="8 9">Belongs to the TRAP transporter small permease family.</text>
</comment>
<reference evidence="12 13" key="2">
    <citation type="journal article" date="2013" name="PLoS ONE">
        <title>INDIGO - INtegrated Data Warehouse of MIcrobial GenOmes with Examples from the Red Sea Extremophiles.</title>
        <authorList>
            <person name="Alam I."/>
            <person name="Antunes A."/>
            <person name="Kamau A.A."/>
            <person name="Ba Alawi W."/>
            <person name="Kalkatawi M."/>
            <person name="Stingl U."/>
            <person name="Bajic V.B."/>
        </authorList>
    </citation>
    <scope>NUCLEOTIDE SEQUENCE [LARGE SCALE GENOMIC DNA]</scope>
    <source>
        <strain evidence="12 13">E1L3A</strain>
    </source>
</reference>
<evidence type="ECO:0000256" key="9">
    <source>
        <dbReference type="RuleBase" id="RU369079"/>
    </source>
</evidence>
<dbReference type="GO" id="GO:0015740">
    <property type="term" value="P:C4-dicarboxylate transport"/>
    <property type="evidence" value="ECO:0007669"/>
    <property type="project" value="TreeGrafter"/>
</dbReference>
<proteinExistence type="inferred from homology"/>
<evidence type="ECO:0000313" key="13">
    <source>
        <dbReference type="Proteomes" id="UP000006242"/>
    </source>
</evidence>
<feature type="transmembrane region" description="Helical" evidence="9">
    <location>
        <begin position="32"/>
        <end position="55"/>
    </location>
</feature>
<dbReference type="OrthoDB" id="5465095at2"/>
<evidence type="ECO:0000256" key="5">
    <source>
        <dbReference type="ARBA" id="ARBA00022692"/>
    </source>
</evidence>
<feature type="transmembrane region" description="Helical" evidence="9">
    <location>
        <begin position="61"/>
        <end position="82"/>
    </location>
</feature>
<dbReference type="eggNOG" id="COG3090">
    <property type="taxonomic scope" value="Bacteria"/>
</dbReference>
<comment type="function">
    <text evidence="9">Part of the tripartite ATP-independent periplasmic (TRAP) transport system.</text>
</comment>
<dbReference type="GO" id="GO:0005886">
    <property type="term" value="C:plasma membrane"/>
    <property type="evidence" value="ECO:0007669"/>
    <property type="project" value="UniProtKB-SubCell"/>
</dbReference>
<keyword evidence="6 9" id="KW-1133">Transmembrane helix</keyword>
<comment type="caution">
    <text evidence="12">The sequence shown here is derived from an EMBL/GenBank/DDBJ whole genome shotgun (WGS) entry which is preliminary data.</text>
</comment>
<dbReference type="GO" id="GO:0022857">
    <property type="term" value="F:transmembrane transporter activity"/>
    <property type="evidence" value="ECO:0007669"/>
    <property type="project" value="UniProtKB-UniRule"/>
</dbReference>
<dbReference type="InterPro" id="IPR007387">
    <property type="entry name" value="TRAP_DctQ"/>
</dbReference>
<evidence type="ECO:0000256" key="1">
    <source>
        <dbReference type="ARBA" id="ARBA00004429"/>
    </source>
</evidence>
<keyword evidence="3" id="KW-1003">Cell membrane</keyword>
<dbReference type="Pfam" id="PF04290">
    <property type="entry name" value="DctQ"/>
    <property type="match status" value="1"/>
</dbReference>
<feature type="transmembrane region" description="Helical" evidence="9">
    <location>
        <begin position="103"/>
        <end position="122"/>
    </location>
</feature>
<keyword evidence="2 9" id="KW-0813">Transport</keyword>
<name>U2G200_9GAMM</name>
<dbReference type="PANTHER" id="PTHR35011">
    <property type="entry name" value="2,3-DIKETO-L-GULONATE TRAP TRANSPORTER SMALL PERMEASE PROTEIN YIAM"/>
    <property type="match status" value="1"/>
</dbReference>
<feature type="compositionally biased region" description="Polar residues" evidence="10">
    <location>
        <begin position="194"/>
        <end position="206"/>
    </location>
</feature>
<feature type="domain" description="Tripartite ATP-independent periplasmic transporters DctQ component" evidence="11">
    <location>
        <begin position="41"/>
        <end position="171"/>
    </location>
</feature>